<dbReference type="OrthoDB" id="2019315at2"/>
<evidence type="ECO:0008006" key="3">
    <source>
        <dbReference type="Google" id="ProtNLM"/>
    </source>
</evidence>
<dbReference type="EMBL" id="OANT01000005">
    <property type="protein sequence ID" value="SNX45449.1"/>
    <property type="molecule type" value="Genomic_DNA"/>
</dbReference>
<evidence type="ECO:0000313" key="2">
    <source>
        <dbReference type="Proteomes" id="UP000219042"/>
    </source>
</evidence>
<sequence>MSYTQDSKEKSREELWHHAISAVTVDRKSSRVLNSEYLETLWNYAWDDVLSHVLDVSKERHRIAEYFDNWAEYSESCYGQKSPKDLRVAYFSGPEPENDLRILLSLGVRIENVWAFEADKDTYSKALEKARENFPYLKIFPGSLGDFFKTNHLTFDIIYLDFTGSLVAKNLRTLSVLHATFDEQALSDLSVLVVNSCEPDATQDNCDFLSAYYYFQPMVECSVYGELPHQEDNKLVSWFSEPASAHGYEPKQLSQMVSKNMRGVYSAFATSYPLYYSNFISPTLRFLRNSSLRKQLFSSDQATHKEAFDRMGDVSSLLSEFIPDSESNDDNIISGDRIFNPDSFPFWNFIDSLQSMGGALGQYWFNEFSKPKDGASVLDAAKFRESLAETLSGYDGLLSDNIKKEIRRVNLAIPDARGGLFCDIPMAHLWLELSLNQLGAPYHSNINNQRRWTYKAKVRQMHLDAFTFDRCRSMYDYLPMVDMYGDVLRDLLPQLIIRCCIDAIGKQIRWPLPNLYYGSNIACINEDIKGADFGELEARVEI</sequence>
<name>A0A240EB78_9GAMM</name>
<accession>A0A240EB78</accession>
<organism evidence="1 2">
    <name type="scientific">Acinetobacter puyangensis</name>
    <dbReference type="NCBI Taxonomy" id="1096779"/>
    <lineage>
        <taxon>Bacteria</taxon>
        <taxon>Pseudomonadati</taxon>
        <taxon>Pseudomonadota</taxon>
        <taxon>Gammaproteobacteria</taxon>
        <taxon>Moraxellales</taxon>
        <taxon>Moraxellaceae</taxon>
        <taxon>Acinetobacter</taxon>
    </lineage>
</organism>
<dbReference type="RefSeq" id="WP_097079238.1">
    <property type="nucleotide sequence ID" value="NZ_BAABHT010000005.1"/>
</dbReference>
<proteinExistence type="predicted"/>
<gene>
    <name evidence="1" type="ORF">SAMN05421731_1051</name>
</gene>
<dbReference type="AlphaFoldDB" id="A0A240EB78"/>
<keyword evidence="2" id="KW-1185">Reference proteome</keyword>
<reference evidence="2" key="1">
    <citation type="submission" date="2016-09" db="EMBL/GenBank/DDBJ databases">
        <authorList>
            <person name="Varghese N."/>
            <person name="Submissions S."/>
        </authorList>
    </citation>
    <scope>NUCLEOTIDE SEQUENCE [LARGE SCALE GENOMIC DNA]</scope>
    <source>
        <strain evidence="2">ANC 4466</strain>
    </source>
</reference>
<dbReference type="Proteomes" id="UP000219042">
    <property type="component" value="Unassembled WGS sequence"/>
</dbReference>
<evidence type="ECO:0000313" key="1">
    <source>
        <dbReference type="EMBL" id="SNX45449.1"/>
    </source>
</evidence>
<protein>
    <recommendedName>
        <fullName evidence="3">Methyltransferase domain-containing protein</fullName>
    </recommendedName>
</protein>